<feature type="chain" id="PRO_5017935212" evidence="1">
    <location>
        <begin position="22"/>
        <end position="147"/>
    </location>
</feature>
<evidence type="ECO:0000313" key="3">
    <source>
        <dbReference type="Proteomes" id="UP000269692"/>
    </source>
</evidence>
<protein>
    <submittedName>
        <fullName evidence="2">Uncharacterized protein</fullName>
    </submittedName>
</protein>
<accession>A0A3L7A7T7</accession>
<dbReference type="Proteomes" id="UP000269692">
    <property type="component" value="Unassembled WGS sequence"/>
</dbReference>
<keyword evidence="3" id="KW-1185">Reference proteome</keyword>
<dbReference type="AlphaFoldDB" id="A0A3L7A7T7"/>
<comment type="caution">
    <text evidence="2">The sequence shown here is derived from an EMBL/GenBank/DDBJ whole genome shotgun (WGS) entry which is preliminary data.</text>
</comment>
<reference evidence="2 3" key="1">
    <citation type="submission" date="2018-10" db="EMBL/GenBank/DDBJ databases">
        <title>Xanthobacter tagetidis genome sequencing and assembly.</title>
        <authorList>
            <person name="Maclea K.S."/>
            <person name="Goen A.E."/>
            <person name="Fatima S.A."/>
        </authorList>
    </citation>
    <scope>NUCLEOTIDE SEQUENCE [LARGE SCALE GENOMIC DNA]</scope>
    <source>
        <strain evidence="2 3">ATCC 700314</strain>
    </source>
</reference>
<gene>
    <name evidence="2" type="ORF">D9R14_16405</name>
</gene>
<dbReference type="OrthoDB" id="9808546at2"/>
<dbReference type="EMBL" id="RCTF01000014">
    <property type="protein sequence ID" value="RLP75870.1"/>
    <property type="molecule type" value="Genomic_DNA"/>
</dbReference>
<dbReference type="RefSeq" id="WP_121624428.1">
    <property type="nucleotide sequence ID" value="NZ_JACIIW010000003.1"/>
</dbReference>
<proteinExistence type="predicted"/>
<evidence type="ECO:0000256" key="1">
    <source>
        <dbReference type="SAM" id="SignalP"/>
    </source>
</evidence>
<feature type="signal peptide" evidence="1">
    <location>
        <begin position="1"/>
        <end position="21"/>
    </location>
</feature>
<sequence length="147" mass="16416">MMAAAVAVLAVLAVAAPHARAASLLEKNFWLSGPNYSGIVPACDEREALNLISMRFSETERMYWNSNLAITGLDKISEIAFRPWGPEYQPRRYCSARVYTNDNKQRAIYYSIIEDGGLIGASWGVEWCIVGLDRNYAYAPSCKMARP</sequence>
<evidence type="ECO:0000313" key="2">
    <source>
        <dbReference type="EMBL" id="RLP75870.1"/>
    </source>
</evidence>
<keyword evidence="1" id="KW-0732">Signal</keyword>
<name>A0A3L7A7T7_9HYPH</name>
<organism evidence="2 3">
    <name type="scientific">Xanthobacter tagetidis</name>
    <dbReference type="NCBI Taxonomy" id="60216"/>
    <lineage>
        <taxon>Bacteria</taxon>
        <taxon>Pseudomonadati</taxon>
        <taxon>Pseudomonadota</taxon>
        <taxon>Alphaproteobacteria</taxon>
        <taxon>Hyphomicrobiales</taxon>
        <taxon>Xanthobacteraceae</taxon>
        <taxon>Xanthobacter</taxon>
    </lineage>
</organism>